<reference evidence="4 5" key="1">
    <citation type="submission" date="2019-11" db="EMBL/GenBank/DDBJ databases">
        <authorList>
            <person name="Dong K."/>
        </authorList>
    </citation>
    <scope>NUCLEOTIDE SEQUENCE [LARGE SCALE GENOMIC DNA]</scope>
    <source>
        <strain evidence="4 5">NBRC 112902</strain>
    </source>
</reference>
<sequence length="1131" mass="121333">MIFVLALFFGFAFADPASAGPVIGAVVAVFKAVSAWKIAGFAIGSFLLRTAAMMAISALMRAKMDKPKQGGIRTESTMAGEGTPGSFVLGKYATAGCMICPPMTSGSSGDTPNAYLTYVIDLGDAPISSLDGIWVGDEKIPFLAPDAGSVFPDHQRGGGRFTGELWFKFFDGTQTTAYAGLIQTPDESRPWSSDMIGRGTPYVVMRFKFEPELYSGLPSCLFEVTGIGLYDPRKDTTVGGSGSHRWGNTATYQPSENPAVQVYNILRGIDLPGGETWGGECDAEDLPLANWFAAMNTADQLVDGEARWRSSYEVLCGPEAMGGDEPAAVIEEILRGCSGRITEFGGVYKIRLGGVGLPVAAFTDDDIIVTEQQSLSPFPGLQECHNAVQAQYPEPAERWANKEAPPRYNATWETQDQGRRLVASLQLPATPYRKQVQRVMRAYHQDDRRSRVHELVLPPDFGVVEPLDAISWSSDLNGYVSKVFEVTARGDNPTTLLQQMVLRETDPSDYDWSPDFELPTNIVSPTTVVPAPRAVLDFDAEGITLSDSAGRPRRSAIRMTWNPGQNDARAIRYEIRVTGQTEIAASGAIASLEAGQKIVSDGILPSTGYQVRARLTMRRATVWTSWISVATPAVGISLPDFVDGVTSLFADAGIKATRDITSRAVPGDFVGELAWSRADSRLYRWNGSTWVHFIQESVQGILDQTAFAVGLRVPKVMSGTLPITGNLLGDTVYRTNDKLIYRWDGSAWTAEVAATQIVGQLIAGQIAAGAIGTDQLAALSVAARHMVIADYTNLIPDNQLIDRASWTFAQGAAIDFRTTTAADGFSSLGYLRFRGADAGSNIARAASLDFPVEADSEFHCQLRGFRTTGTVGQFVARLQFKDGDGAYIGGGTAFFDRSYSGGAHTGAATQSAGIVAPAGAVAARVLLTLAANADGNWQVGTPIVRRKNGGELTIEGTLKGTHLEFETLTGGLMAPTGIITKSAQIDDLVVERGHIKNLAVDTLKIADNAVTIPVSQALSSDLVGNNAWRVANTVTFTMPQAGQAAITWFASQAYTALQDQGVGIRLVVDGTTVWDRLTSGDGSAGLMIDWLSMGWARALSAGSHTIRVDWFGSNSNIRINQRTLIVMGTMK</sequence>
<name>A0A844HUY9_9RHOB</name>
<feature type="chain" id="PRO_5032562033" description="Tip attachment protein J domain-containing protein" evidence="2">
    <location>
        <begin position="20"/>
        <end position="1131"/>
    </location>
</feature>
<proteinExistence type="predicted"/>
<dbReference type="Pfam" id="PF13550">
    <property type="entry name" value="Phage-tail_3"/>
    <property type="match status" value="1"/>
</dbReference>
<dbReference type="RefSeq" id="WP_155042066.1">
    <property type="nucleotide sequence ID" value="NZ_WMIG01000026.1"/>
</dbReference>
<keyword evidence="5" id="KW-1185">Reference proteome</keyword>
<dbReference type="EMBL" id="WMIG01000026">
    <property type="protein sequence ID" value="MTH62115.1"/>
    <property type="molecule type" value="Genomic_DNA"/>
</dbReference>
<keyword evidence="1" id="KW-0472">Membrane</keyword>
<evidence type="ECO:0000256" key="2">
    <source>
        <dbReference type="SAM" id="SignalP"/>
    </source>
</evidence>
<feature type="domain" description="Tip attachment protein J" evidence="3">
    <location>
        <begin position="325"/>
        <end position="483"/>
    </location>
</feature>
<accession>A0A844HUY9</accession>
<evidence type="ECO:0000313" key="4">
    <source>
        <dbReference type="EMBL" id="MTH62115.1"/>
    </source>
</evidence>
<keyword evidence="1" id="KW-1133">Transmembrane helix</keyword>
<comment type="caution">
    <text evidence="4">The sequence shown here is derived from an EMBL/GenBank/DDBJ whole genome shotgun (WGS) entry which is preliminary data.</text>
</comment>
<dbReference type="AlphaFoldDB" id="A0A844HUY9"/>
<keyword evidence="1" id="KW-0812">Transmembrane</keyword>
<evidence type="ECO:0000313" key="5">
    <source>
        <dbReference type="Proteomes" id="UP000449846"/>
    </source>
</evidence>
<dbReference type="InterPro" id="IPR032876">
    <property type="entry name" value="J_dom"/>
</dbReference>
<evidence type="ECO:0000259" key="3">
    <source>
        <dbReference type="Pfam" id="PF13550"/>
    </source>
</evidence>
<dbReference type="Proteomes" id="UP000449846">
    <property type="component" value="Unassembled WGS sequence"/>
</dbReference>
<feature type="transmembrane region" description="Helical" evidence="1">
    <location>
        <begin position="35"/>
        <end position="59"/>
    </location>
</feature>
<evidence type="ECO:0000256" key="1">
    <source>
        <dbReference type="SAM" id="Phobius"/>
    </source>
</evidence>
<keyword evidence="2" id="KW-0732">Signal</keyword>
<gene>
    <name evidence="4" type="ORF">GL300_23230</name>
</gene>
<feature type="signal peptide" evidence="2">
    <location>
        <begin position="1"/>
        <end position="19"/>
    </location>
</feature>
<protein>
    <recommendedName>
        <fullName evidence="3">Tip attachment protein J domain-containing protein</fullName>
    </recommendedName>
</protein>
<dbReference type="OrthoDB" id="7822067at2"/>
<organism evidence="4 5">
    <name type="scientific">Paracoccus litorisediminis</name>
    <dbReference type="NCBI Taxonomy" id="2006130"/>
    <lineage>
        <taxon>Bacteria</taxon>
        <taxon>Pseudomonadati</taxon>
        <taxon>Pseudomonadota</taxon>
        <taxon>Alphaproteobacteria</taxon>
        <taxon>Rhodobacterales</taxon>
        <taxon>Paracoccaceae</taxon>
        <taxon>Paracoccus</taxon>
    </lineage>
</organism>